<accession>A0ABP8IK95</accession>
<organism evidence="1 2">
    <name type="scientific">Hymenobacter saemangeumensis</name>
    <dbReference type="NCBI Taxonomy" id="1084522"/>
    <lineage>
        <taxon>Bacteria</taxon>
        <taxon>Pseudomonadati</taxon>
        <taxon>Bacteroidota</taxon>
        <taxon>Cytophagia</taxon>
        <taxon>Cytophagales</taxon>
        <taxon>Hymenobacteraceae</taxon>
        <taxon>Hymenobacter</taxon>
    </lineage>
</organism>
<proteinExistence type="predicted"/>
<evidence type="ECO:0000313" key="1">
    <source>
        <dbReference type="EMBL" id="GAA4360609.1"/>
    </source>
</evidence>
<dbReference type="EMBL" id="BAABGZ010000050">
    <property type="protein sequence ID" value="GAA4360609.1"/>
    <property type="molecule type" value="Genomic_DNA"/>
</dbReference>
<comment type="caution">
    <text evidence="1">The sequence shown here is derived from an EMBL/GenBank/DDBJ whole genome shotgun (WGS) entry which is preliminary data.</text>
</comment>
<evidence type="ECO:0008006" key="3">
    <source>
        <dbReference type="Google" id="ProtNLM"/>
    </source>
</evidence>
<name>A0ABP8IK95_9BACT</name>
<dbReference type="Proteomes" id="UP001501153">
    <property type="component" value="Unassembled WGS sequence"/>
</dbReference>
<sequence length="142" mass="15795">MSTYVCGFVEISSLDEADLTTEGAWQSCLDIGSLGLGLGAESEILFGATKHKLEWVPLAQNRGLPPNLGALTSHAAKDVLADQTGWGFTYITYEEIEQVDWRAYPTAELDGSTYGWGLLFRLMQTLDSGSKHQRLVVWFEWF</sequence>
<reference evidence="2" key="1">
    <citation type="journal article" date="2019" name="Int. J. Syst. Evol. Microbiol.">
        <title>The Global Catalogue of Microorganisms (GCM) 10K type strain sequencing project: providing services to taxonomists for standard genome sequencing and annotation.</title>
        <authorList>
            <consortium name="The Broad Institute Genomics Platform"/>
            <consortium name="The Broad Institute Genome Sequencing Center for Infectious Disease"/>
            <person name="Wu L."/>
            <person name="Ma J."/>
        </authorList>
    </citation>
    <scope>NUCLEOTIDE SEQUENCE [LARGE SCALE GENOMIC DNA]</scope>
    <source>
        <strain evidence="2">JCM 17923</strain>
    </source>
</reference>
<protein>
    <recommendedName>
        <fullName evidence="3">DUF1877 family protein</fullName>
    </recommendedName>
</protein>
<keyword evidence="2" id="KW-1185">Reference proteome</keyword>
<gene>
    <name evidence="1" type="ORF">GCM10023185_27330</name>
</gene>
<evidence type="ECO:0000313" key="2">
    <source>
        <dbReference type="Proteomes" id="UP001501153"/>
    </source>
</evidence>